<dbReference type="AlphaFoldDB" id="A0A346XWV9"/>
<evidence type="ECO:0000259" key="4">
    <source>
        <dbReference type="Pfam" id="PF13458"/>
    </source>
</evidence>
<dbReference type="PANTHER" id="PTHR30483:SF6">
    <property type="entry name" value="PERIPLASMIC BINDING PROTEIN OF ABC TRANSPORTER FOR NATURAL AMINO ACIDS"/>
    <property type="match status" value="1"/>
</dbReference>
<dbReference type="Proteomes" id="UP000264006">
    <property type="component" value="Chromosome"/>
</dbReference>
<comment type="similarity">
    <text evidence="1">Belongs to the leucine-binding protein family.</text>
</comment>
<dbReference type="Gene3D" id="3.40.50.2300">
    <property type="match status" value="2"/>
</dbReference>
<proteinExistence type="inferred from homology"/>
<keyword evidence="6" id="KW-1185">Reference proteome</keyword>
<dbReference type="InterPro" id="IPR028082">
    <property type="entry name" value="Peripla_BP_I"/>
</dbReference>
<feature type="domain" description="Leucine-binding protein" evidence="4">
    <location>
        <begin position="52"/>
        <end position="404"/>
    </location>
</feature>
<sequence>MMALLISACSGAEEAEVAEDSPATEFATDDTGDTGDTGDTEDGASSPASGEPYRIGWLTDASSVTRGTYFPEFEGARLFVERLNQAGGVNGRPIELEMRDMQIDQELAVTLSTELVDSGVLMLAGGTIEGRMPSVFEVVRQAGVPFLTGHSARPDMFPSEPDPLLFTVGNVFEAMSDARVELWPLVFGDEFPDGGTVSCYIHEGPAAFAVCERWLEALEEGSNWTAGSVINAPLQTSDFSSFVQPLVDENPDAFFDISIASHAIGVAVAARNSGYAGPIAFSMTATPETDIDTVVEQVGPDNIWALSNITSIDETDVPEIQEIRSAAEEFGTEIDPNSATVNGWLMGMIIADSLERCGADCDPAGLRDAIEALDLDTRGLTGGPLQYSETDHVGPRYWTGYRLNPDTGELERAIDNWVDFDAATDLLSPLATD</sequence>
<dbReference type="InterPro" id="IPR051010">
    <property type="entry name" value="BCAA_transport"/>
</dbReference>
<evidence type="ECO:0000256" key="2">
    <source>
        <dbReference type="ARBA" id="ARBA00022729"/>
    </source>
</evidence>
<protein>
    <submittedName>
        <fullName evidence="5">Branched-chain amino acid ABC transporter, amino acid-binding protein</fullName>
    </submittedName>
</protein>
<dbReference type="InterPro" id="IPR028081">
    <property type="entry name" value="Leu-bd"/>
</dbReference>
<name>A0A346XWV9_9ACTN</name>
<reference evidence="5 6" key="1">
    <citation type="submission" date="2018-09" db="EMBL/GenBank/DDBJ databases">
        <title>Complete genome sequence of Euzebya sp. DY32-46 isolated from seawater of Pacific Ocean.</title>
        <authorList>
            <person name="Xu L."/>
            <person name="Wu Y.-H."/>
            <person name="Xu X.-W."/>
        </authorList>
    </citation>
    <scope>NUCLEOTIDE SEQUENCE [LARGE SCALE GENOMIC DNA]</scope>
    <source>
        <strain evidence="5 6">DY32-46</strain>
    </source>
</reference>
<gene>
    <name evidence="5" type="ORF">DVS28_a2021</name>
</gene>
<evidence type="ECO:0000313" key="5">
    <source>
        <dbReference type="EMBL" id="AXV06706.1"/>
    </source>
</evidence>
<accession>A0A346XWV9</accession>
<feature type="region of interest" description="Disordered" evidence="3">
    <location>
        <begin position="13"/>
        <end position="54"/>
    </location>
</feature>
<evidence type="ECO:0000256" key="1">
    <source>
        <dbReference type="ARBA" id="ARBA00010062"/>
    </source>
</evidence>
<evidence type="ECO:0000256" key="3">
    <source>
        <dbReference type="SAM" id="MobiDB-lite"/>
    </source>
</evidence>
<evidence type="ECO:0000313" key="6">
    <source>
        <dbReference type="Proteomes" id="UP000264006"/>
    </source>
</evidence>
<dbReference type="SUPFAM" id="SSF53822">
    <property type="entry name" value="Periplasmic binding protein-like I"/>
    <property type="match status" value="1"/>
</dbReference>
<keyword evidence="2" id="KW-0732">Signal</keyword>
<dbReference type="EMBL" id="CP031165">
    <property type="protein sequence ID" value="AXV06706.1"/>
    <property type="molecule type" value="Genomic_DNA"/>
</dbReference>
<dbReference type="PANTHER" id="PTHR30483">
    <property type="entry name" value="LEUCINE-SPECIFIC-BINDING PROTEIN"/>
    <property type="match status" value="1"/>
</dbReference>
<organism evidence="5 6">
    <name type="scientific">Euzebya pacifica</name>
    <dbReference type="NCBI Taxonomy" id="1608957"/>
    <lineage>
        <taxon>Bacteria</taxon>
        <taxon>Bacillati</taxon>
        <taxon>Actinomycetota</taxon>
        <taxon>Nitriliruptoria</taxon>
        <taxon>Euzebyales</taxon>
    </lineage>
</organism>
<dbReference type="Pfam" id="PF13458">
    <property type="entry name" value="Peripla_BP_6"/>
    <property type="match status" value="1"/>
</dbReference>
<dbReference type="KEGG" id="euz:DVS28_a2021"/>
<feature type="compositionally biased region" description="Acidic residues" evidence="3">
    <location>
        <begin position="27"/>
        <end position="42"/>
    </location>
</feature>